<proteinExistence type="predicted"/>
<protein>
    <submittedName>
        <fullName evidence="5">LacI family transcriptional regulator</fullName>
    </submittedName>
</protein>
<evidence type="ECO:0000313" key="6">
    <source>
        <dbReference type="Proteomes" id="UP000597761"/>
    </source>
</evidence>
<keyword evidence="3" id="KW-0804">Transcription</keyword>
<organism evidence="5 6">
    <name type="scientific">Tersicoccus solisilvae</name>
    <dbReference type="NCBI Taxonomy" id="1882339"/>
    <lineage>
        <taxon>Bacteria</taxon>
        <taxon>Bacillati</taxon>
        <taxon>Actinomycetota</taxon>
        <taxon>Actinomycetes</taxon>
        <taxon>Micrococcales</taxon>
        <taxon>Micrococcaceae</taxon>
        <taxon>Tersicoccus</taxon>
    </lineage>
</organism>
<dbReference type="InterPro" id="IPR028082">
    <property type="entry name" value="Peripla_BP_I"/>
</dbReference>
<feature type="domain" description="HTH lacI-type" evidence="4">
    <location>
        <begin position="10"/>
        <end position="54"/>
    </location>
</feature>
<dbReference type="PANTHER" id="PTHR30146:SF153">
    <property type="entry name" value="LACTOSE OPERON REPRESSOR"/>
    <property type="match status" value="1"/>
</dbReference>
<dbReference type="SUPFAM" id="SSF47413">
    <property type="entry name" value="lambda repressor-like DNA-binding domains"/>
    <property type="match status" value="1"/>
</dbReference>
<dbReference type="InterPro" id="IPR046335">
    <property type="entry name" value="LacI/GalR-like_sensor"/>
</dbReference>
<dbReference type="Pfam" id="PF00356">
    <property type="entry name" value="LacI"/>
    <property type="match status" value="1"/>
</dbReference>
<evidence type="ECO:0000313" key="5">
    <source>
        <dbReference type="EMBL" id="GGC88736.1"/>
    </source>
</evidence>
<sequence>MPYRERMERVSLGEVAREAGVSKGTASKVFNGRHGISADTADRVRAVAGRLGYVAAERVRPDGPPTVWVAFDTLANHYAATVLDGLLAEVHALGAVAVIARWGDARGPAPRPATPAWMEYGHAHGADAFLLITTPADDAQARTADRLDTPLVVMDPSTSTPAGVRSVGATNWRGGMQATEHLLGLGHRRIAFVGAPFASTPGEERRAGYAAALAAAGLPVDPRLTVPGSFRFEDGLAVTGLLRGPEPPTAVFGASDAVALGVLEAARREGLRVPADLSVIGFDDSYAASSASPPLTTINQPLAEMGHVAVRAALAGVRGEVATSAPVQLGTRLVVRASTAPPPA</sequence>
<evidence type="ECO:0000256" key="3">
    <source>
        <dbReference type="ARBA" id="ARBA00023163"/>
    </source>
</evidence>
<keyword evidence="2" id="KW-0238">DNA-binding</keyword>
<dbReference type="CDD" id="cd01392">
    <property type="entry name" value="HTH_LacI"/>
    <property type="match status" value="1"/>
</dbReference>
<evidence type="ECO:0000256" key="2">
    <source>
        <dbReference type="ARBA" id="ARBA00023125"/>
    </source>
</evidence>
<dbReference type="Gene3D" id="3.40.50.2300">
    <property type="match status" value="2"/>
</dbReference>
<keyword evidence="1" id="KW-0805">Transcription regulation</keyword>
<dbReference type="Pfam" id="PF13377">
    <property type="entry name" value="Peripla_BP_3"/>
    <property type="match status" value="1"/>
</dbReference>
<name>A0ABQ1P159_9MICC</name>
<evidence type="ECO:0000256" key="1">
    <source>
        <dbReference type="ARBA" id="ARBA00023015"/>
    </source>
</evidence>
<dbReference type="PROSITE" id="PS50932">
    <property type="entry name" value="HTH_LACI_2"/>
    <property type="match status" value="1"/>
</dbReference>
<dbReference type="PANTHER" id="PTHR30146">
    <property type="entry name" value="LACI-RELATED TRANSCRIPTIONAL REPRESSOR"/>
    <property type="match status" value="1"/>
</dbReference>
<dbReference type="SUPFAM" id="SSF53822">
    <property type="entry name" value="Periplasmic binding protein-like I"/>
    <property type="match status" value="1"/>
</dbReference>
<accession>A0ABQ1P159</accession>
<dbReference type="InterPro" id="IPR010982">
    <property type="entry name" value="Lambda_DNA-bd_dom_sf"/>
</dbReference>
<gene>
    <name evidence="5" type="ORF">GCM10011512_14640</name>
</gene>
<dbReference type="SMART" id="SM00354">
    <property type="entry name" value="HTH_LACI"/>
    <property type="match status" value="1"/>
</dbReference>
<dbReference type="EMBL" id="BMJI01000006">
    <property type="protein sequence ID" value="GGC88736.1"/>
    <property type="molecule type" value="Genomic_DNA"/>
</dbReference>
<dbReference type="Proteomes" id="UP000597761">
    <property type="component" value="Unassembled WGS sequence"/>
</dbReference>
<comment type="caution">
    <text evidence="5">The sequence shown here is derived from an EMBL/GenBank/DDBJ whole genome shotgun (WGS) entry which is preliminary data.</text>
</comment>
<keyword evidence="6" id="KW-1185">Reference proteome</keyword>
<evidence type="ECO:0000259" key="4">
    <source>
        <dbReference type="PROSITE" id="PS50932"/>
    </source>
</evidence>
<dbReference type="InterPro" id="IPR000843">
    <property type="entry name" value="HTH_LacI"/>
</dbReference>
<dbReference type="Gene3D" id="1.10.260.40">
    <property type="entry name" value="lambda repressor-like DNA-binding domains"/>
    <property type="match status" value="1"/>
</dbReference>
<reference evidence="6" key="1">
    <citation type="journal article" date="2019" name="Int. J. Syst. Evol. Microbiol.">
        <title>The Global Catalogue of Microorganisms (GCM) 10K type strain sequencing project: providing services to taxonomists for standard genome sequencing and annotation.</title>
        <authorList>
            <consortium name="The Broad Institute Genomics Platform"/>
            <consortium name="The Broad Institute Genome Sequencing Center for Infectious Disease"/>
            <person name="Wu L."/>
            <person name="Ma J."/>
        </authorList>
    </citation>
    <scope>NUCLEOTIDE SEQUENCE [LARGE SCALE GENOMIC DNA]</scope>
    <source>
        <strain evidence="6">CGMCC 1.15480</strain>
    </source>
</reference>